<evidence type="ECO:0008006" key="3">
    <source>
        <dbReference type="Google" id="ProtNLM"/>
    </source>
</evidence>
<sequence>MHFSELPILHDPGEPMKGASKLRTKFSKRLSSESHVLEAVEHTDAETVSFDLFDTLVYRTLARPEDLFLLQGQALVEACLFSGTAREWQRLRKWAEAELDLAASPREVELAQIYEKLVSEGALNGADSAAMAMARELELEAEVIRPHTEVPSLIASIRKLGRRVVVSTDTYLPENFIRSTLLNAGIEVDSIVCSSTTGKTKRSGETFLAMRRDFPGTVHFGDNHHADVRNARRAGVPANWLVWQFYDHRSIYAPEIEYLQNIGQYRLPASLMTTGTTPLEELATRWAVVLYDYLRDLRRYAVEQNVTDIWLLSRDGESLAAVLQDHPDFFGAVPVSYVRASRQFTHSITARLAPDRYERWTDRKPDAVQIELGALAARYYASLLRPGSSRVLVVDLTGKGRLQTSIRDALPSRISLAGYYFALDFGHEALDNVGQFLPLSYSHFHQAPVEAFAGTTDGTCVGAVDIAGQVAPVMEANPVDVAPEDYAETLRRVLHELCELDHAALPVDKVVLRQHRKKHIRQLLMHPNHRVAKAMAEWPFIDSYGAQPTYLDRPRVSYSSRLLARKSAVNSWPSLGIYSALPTWGVPFAQAASQARLIMKDWFVKRRQKR</sequence>
<organism evidence="1 2">
    <name type="scientific">Caballeronia terrestris</name>
    <dbReference type="NCBI Taxonomy" id="1226301"/>
    <lineage>
        <taxon>Bacteria</taxon>
        <taxon>Pseudomonadati</taxon>
        <taxon>Pseudomonadota</taxon>
        <taxon>Betaproteobacteria</taxon>
        <taxon>Burkholderiales</taxon>
        <taxon>Burkholderiaceae</taxon>
        <taxon>Caballeronia</taxon>
    </lineage>
</organism>
<comment type="caution">
    <text evidence="1">The sequence shown here is derived from an EMBL/GenBank/DDBJ whole genome shotgun (WGS) entry which is preliminary data.</text>
</comment>
<proteinExistence type="predicted"/>
<dbReference type="InterPro" id="IPR036412">
    <property type="entry name" value="HAD-like_sf"/>
</dbReference>
<keyword evidence="2" id="KW-1185">Reference proteome</keyword>
<dbReference type="Gene3D" id="3.40.50.1000">
    <property type="entry name" value="HAD superfamily/HAD-like"/>
    <property type="match status" value="1"/>
</dbReference>
<dbReference type="EMBL" id="FCOL02000085">
    <property type="protein sequence ID" value="SAL82920.1"/>
    <property type="molecule type" value="Genomic_DNA"/>
</dbReference>
<gene>
    <name evidence="1" type="ORF">AWB67_06262</name>
</gene>
<dbReference type="Proteomes" id="UP000054925">
    <property type="component" value="Unassembled WGS sequence"/>
</dbReference>
<protein>
    <recommendedName>
        <fullName evidence="3">HAD family hydrolase</fullName>
    </recommendedName>
</protein>
<reference evidence="1" key="1">
    <citation type="submission" date="2016-01" db="EMBL/GenBank/DDBJ databases">
        <authorList>
            <person name="Peeters C."/>
        </authorList>
    </citation>
    <scope>NUCLEOTIDE SEQUENCE [LARGE SCALE GENOMIC DNA]</scope>
    <source>
        <strain evidence="1">LMG 22937</strain>
    </source>
</reference>
<evidence type="ECO:0000313" key="2">
    <source>
        <dbReference type="Proteomes" id="UP000054925"/>
    </source>
</evidence>
<evidence type="ECO:0000313" key="1">
    <source>
        <dbReference type="EMBL" id="SAL82920.1"/>
    </source>
</evidence>
<dbReference type="InterPro" id="IPR023214">
    <property type="entry name" value="HAD_sf"/>
</dbReference>
<dbReference type="AlphaFoldDB" id="A0A158KQR0"/>
<dbReference type="Gene3D" id="1.10.150.400">
    <property type="match status" value="1"/>
</dbReference>
<dbReference type="SUPFAM" id="SSF56784">
    <property type="entry name" value="HAD-like"/>
    <property type="match status" value="1"/>
</dbReference>
<accession>A0A158KQR0</accession>
<name>A0A158KQR0_9BURK</name>